<evidence type="ECO:0000256" key="1">
    <source>
        <dbReference type="ARBA" id="ARBA00004752"/>
    </source>
</evidence>
<comment type="similarity">
    <text evidence="2">Belongs to the YkuD family.</text>
</comment>
<dbReference type="AlphaFoldDB" id="A0A7W6HEX3"/>
<dbReference type="GO" id="GO:0009252">
    <property type="term" value="P:peptidoglycan biosynthetic process"/>
    <property type="evidence" value="ECO:0007669"/>
    <property type="project" value="UniProtKB-UniPathway"/>
</dbReference>
<evidence type="ECO:0000256" key="4">
    <source>
        <dbReference type="ARBA" id="ARBA00022960"/>
    </source>
</evidence>
<accession>A0A7W6HEX3</accession>
<feature type="domain" description="L,D-TPase catalytic" evidence="8">
    <location>
        <begin position="1"/>
        <end position="148"/>
    </location>
</feature>
<dbReference type="EMBL" id="JACIEM010000003">
    <property type="protein sequence ID" value="MBB4003796.1"/>
    <property type="molecule type" value="Genomic_DNA"/>
</dbReference>
<dbReference type="InterPro" id="IPR038063">
    <property type="entry name" value="Transpep_catalytic_dom"/>
</dbReference>
<evidence type="ECO:0000313" key="9">
    <source>
        <dbReference type="EMBL" id="MBB4003796.1"/>
    </source>
</evidence>
<keyword evidence="6 7" id="KW-0961">Cell wall biogenesis/degradation</keyword>
<sequence>MPCALGRSGTTIAKREGDGATPVATMALLSAWFRPGRMRLPSTRLPVRRTRSGVDGWCDAPTHAAYNRPVRLPFPASTESMARTDRLYDFVVVLDWNMRRRGRGRGSAIFLHIARPGYPPTAGCVAVSPTDMLRLSPFLSPRTRLQVER</sequence>
<dbReference type="Proteomes" id="UP000588647">
    <property type="component" value="Unassembled WGS sequence"/>
</dbReference>
<evidence type="ECO:0000256" key="7">
    <source>
        <dbReference type="PROSITE-ProRule" id="PRU01373"/>
    </source>
</evidence>
<dbReference type="RefSeq" id="WP_246367963.1">
    <property type="nucleotide sequence ID" value="NZ_JAAAMM010000003.1"/>
</dbReference>
<feature type="active site" description="Nucleophile" evidence="7">
    <location>
        <position position="124"/>
    </location>
</feature>
<dbReference type="Pfam" id="PF03734">
    <property type="entry name" value="YkuD"/>
    <property type="match status" value="1"/>
</dbReference>
<gene>
    <name evidence="9" type="ORF">GGR03_002877</name>
</gene>
<dbReference type="GO" id="GO:0071555">
    <property type="term" value="P:cell wall organization"/>
    <property type="evidence" value="ECO:0007669"/>
    <property type="project" value="UniProtKB-UniRule"/>
</dbReference>
<dbReference type="PANTHER" id="PTHR38589">
    <property type="entry name" value="BLR0621 PROTEIN"/>
    <property type="match status" value="1"/>
</dbReference>
<protein>
    <submittedName>
        <fullName evidence="9">L,D-peptidoglycan transpeptidase YkuD (ErfK/YbiS/YcfS/YnhG family)</fullName>
    </submittedName>
</protein>
<dbReference type="PROSITE" id="PS52029">
    <property type="entry name" value="LD_TPASE"/>
    <property type="match status" value="1"/>
</dbReference>
<dbReference type="SUPFAM" id="SSF141523">
    <property type="entry name" value="L,D-transpeptidase catalytic domain-like"/>
    <property type="match status" value="1"/>
</dbReference>
<keyword evidence="3" id="KW-0808">Transferase</keyword>
<comment type="caution">
    <text evidence="9">The sequence shown here is derived from an EMBL/GenBank/DDBJ whole genome shotgun (WGS) entry which is preliminary data.</text>
</comment>
<evidence type="ECO:0000256" key="3">
    <source>
        <dbReference type="ARBA" id="ARBA00022679"/>
    </source>
</evidence>
<evidence type="ECO:0000259" key="8">
    <source>
        <dbReference type="PROSITE" id="PS52029"/>
    </source>
</evidence>
<keyword evidence="5 7" id="KW-0573">Peptidoglycan synthesis</keyword>
<dbReference type="InterPro" id="IPR005490">
    <property type="entry name" value="LD_TPept_cat_dom"/>
</dbReference>
<dbReference type="GO" id="GO:0008360">
    <property type="term" value="P:regulation of cell shape"/>
    <property type="evidence" value="ECO:0007669"/>
    <property type="project" value="UniProtKB-UniRule"/>
</dbReference>
<proteinExistence type="inferred from homology"/>
<organism evidence="9 10">
    <name type="scientific">Aurantimonas endophytica</name>
    <dbReference type="NCBI Taxonomy" id="1522175"/>
    <lineage>
        <taxon>Bacteria</taxon>
        <taxon>Pseudomonadati</taxon>
        <taxon>Pseudomonadota</taxon>
        <taxon>Alphaproteobacteria</taxon>
        <taxon>Hyphomicrobiales</taxon>
        <taxon>Aurantimonadaceae</taxon>
        <taxon>Aurantimonas</taxon>
    </lineage>
</organism>
<dbReference type="GO" id="GO:0016740">
    <property type="term" value="F:transferase activity"/>
    <property type="evidence" value="ECO:0007669"/>
    <property type="project" value="UniProtKB-KW"/>
</dbReference>
<evidence type="ECO:0000313" key="10">
    <source>
        <dbReference type="Proteomes" id="UP000588647"/>
    </source>
</evidence>
<comment type="pathway">
    <text evidence="1 7">Cell wall biogenesis; peptidoglycan biosynthesis.</text>
</comment>
<keyword evidence="10" id="KW-1185">Reference proteome</keyword>
<dbReference type="GO" id="GO:0004180">
    <property type="term" value="F:carboxypeptidase activity"/>
    <property type="evidence" value="ECO:0007669"/>
    <property type="project" value="UniProtKB-ARBA"/>
</dbReference>
<feature type="active site" description="Proton donor/acceptor" evidence="7">
    <location>
        <position position="112"/>
    </location>
</feature>
<keyword evidence="4 7" id="KW-0133">Cell shape</keyword>
<evidence type="ECO:0000256" key="2">
    <source>
        <dbReference type="ARBA" id="ARBA00005992"/>
    </source>
</evidence>
<reference evidence="9 10" key="1">
    <citation type="submission" date="2020-08" db="EMBL/GenBank/DDBJ databases">
        <title>Genomic Encyclopedia of Type Strains, Phase IV (KMG-IV): sequencing the most valuable type-strain genomes for metagenomic binning, comparative biology and taxonomic classification.</title>
        <authorList>
            <person name="Goeker M."/>
        </authorList>
    </citation>
    <scope>NUCLEOTIDE SEQUENCE [LARGE SCALE GENOMIC DNA]</scope>
    <source>
        <strain evidence="9 10">DSM 103570</strain>
    </source>
</reference>
<evidence type="ECO:0000256" key="5">
    <source>
        <dbReference type="ARBA" id="ARBA00022984"/>
    </source>
</evidence>
<dbReference type="PANTHER" id="PTHR38589:SF1">
    <property type="entry name" value="BLR0621 PROTEIN"/>
    <property type="match status" value="1"/>
</dbReference>
<dbReference type="UniPathway" id="UPA00219"/>
<evidence type="ECO:0000256" key="6">
    <source>
        <dbReference type="ARBA" id="ARBA00023316"/>
    </source>
</evidence>
<dbReference type="CDD" id="cd16913">
    <property type="entry name" value="YkuD_like"/>
    <property type="match status" value="1"/>
</dbReference>
<name>A0A7W6HEX3_9HYPH</name>